<evidence type="ECO:0008006" key="3">
    <source>
        <dbReference type="Google" id="ProtNLM"/>
    </source>
</evidence>
<organism evidence="1 2">
    <name type="scientific">Legionella bozemanae</name>
    <name type="common">Fluoribacter bozemanae</name>
    <dbReference type="NCBI Taxonomy" id="447"/>
    <lineage>
        <taxon>Bacteria</taxon>
        <taxon>Pseudomonadati</taxon>
        <taxon>Pseudomonadota</taxon>
        <taxon>Gammaproteobacteria</taxon>
        <taxon>Legionellales</taxon>
        <taxon>Legionellaceae</taxon>
        <taxon>Legionella</taxon>
    </lineage>
</organism>
<keyword evidence="2" id="KW-1185">Reference proteome</keyword>
<accession>A0A0W0RBV7</accession>
<dbReference type="RefSeq" id="WP_058460885.1">
    <property type="nucleotide sequence ID" value="NZ_CAAAIY010000027.1"/>
</dbReference>
<protein>
    <recommendedName>
        <fullName evidence="3">F-box domain-containing protein</fullName>
    </recommendedName>
</protein>
<proteinExistence type="predicted"/>
<dbReference type="PATRIC" id="fig|447.4.peg.3581"/>
<dbReference type="EMBL" id="LNXU01000052">
    <property type="protein sequence ID" value="KTC68568.1"/>
    <property type="molecule type" value="Genomic_DNA"/>
</dbReference>
<gene>
    <name evidence="1" type="ORF">Lboz_3351</name>
</gene>
<comment type="caution">
    <text evidence="1">The sequence shown here is derived from an EMBL/GenBank/DDBJ whole genome shotgun (WGS) entry which is preliminary data.</text>
</comment>
<dbReference type="OrthoDB" id="5654187at2"/>
<reference evidence="1 2" key="1">
    <citation type="submission" date="2015-11" db="EMBL/GenBank/DDBJ databases">
        <title>Genomic analysis of 38 Legionella species identifies large and diverse effector repertoires.</title>
        <authorList>
            <person name="Burstein D."/>
            <person name="Amaro F."/>
            <person name="Zusman T."/>
            <person name="Lifshitz Z."/>
            <person name="Cohen O."/>
            <person name="Gilbert J.A."/>
            <person name="Pupko T."/>
            <person name="Shuman H.A."/>
            <person name="Segal G."/>
        </authorList>
    </citation>
    <scope>NUCLEOTIDE SEQUENCE [LARGE SCALE GENOMIC DNA]</scope>
    <source>
        <strain evidence="1 2">WIGA</strain>
    </source>
</reference>
<evidence type="ECO:0000313" key="1">
    <source>
        <dbReference type="EMBL" id="KTC68568.1"/>
    </source>
</evidence>
<sequence length="195" mass="22492">MIPKVVAENVFFFFNKADLEKTHRVSKEFYSLSQNELKSYTTKLLAGEYFAVGEKVVISRETNLFLDREYPYTKLKEKIPLAEISKAIPTGKIKLFKSQEEAEDYAFKTSKDSDRGLGFAERSPIFKVKLSEPKILSTIQEDVNYLRFPWSDKKKTASVSYVTTDVNNLEFISGQMPGYKEEYSLQTKQDNCLVM</sequence>
<evidence type="ECO:0000313" key="2">
    <source>
        <dbReference type="Proteomes" id="UP000054695"/>
    </source>
</evidence>
<name>A0A0W0RBV7_LEGBO</name>
<dbReference type="AlphaFoldDB" id="A0A0W0RBV7"/>
<dbReference type="Proteomes" id="UP000054695">
    <property type="component" value="Unassembled WGS sequence"/>
</dbReference>